<reference evidence="3 4" key="1">
    <citation type="submission" date="2014-04" db="EMBL/GenBank/DDBJ databases">
        <title>Draft genome sequence of Photobacterium halotolerans S2753: a solonamide, ngercheumicin and holomycin producer.</title>
        <authorList>
            <person name="Machado H.R."/>
            <person name="Gram L."/>
        </authorList>
    </citation>
    <scope>NUCLEOTIDE SEQUENCE [LARGE SCALE GENOMIC DNA]</scope>
    <source>
        <strain evidence="3 4">S2753</strain>
    </source>
</reference>
<evidence type="ECO:0000313" key="4">
    <source>
        <dbReference type="Proteomes" id="UP000027192"/>
    </source>
</evidence>
<dbReference type="PIRSF" id="PIRSF002741">
    <property type="entry name" value="MppA"/>
    <property type="match status" value="1"/>
</dbReference>
<name>A0A066RLZ4_9GAMM</name>
<gene>
    <name evidence="3" type="ORF">EA58_18360</name>
</gene>
<evidence type="ECO:0000256" key="1">
    <source>
        <dbReference type="SAM" id="SignalP"/>
    </source>
</evidence>
<dbReference type="GO" id="GO:0043190">
    <property type="term" value="C:ATP-binding cassette (ABC) transporter complex"/>
    <property type="evidence" value="ECO:0007669"/>
    <property type="project" value="InterPro"/>
</dbReference>
<accession>A0A066RLZ4</accession>
<keyword evidence="4" id="KW-1185">Reference proteome</keyword>
<dbReference type="AlphaFoldDB" id="A0A066RLZ4"/>
<dbReference type="Pfam" id="PF00496">
    <property type="entry name" value="SBP_bac_5"/>
    <property type="match status" value="1"/>
</dbReference>
<comment type="caution">
    <text evidence="3">The sequence shown here is derived from an EMBL/GenBank/DDBJ whole genome shotgun (WGS) entry which is preliminary data.</text>
</comment>
<dbReference type="Proteomes" id="UP000027192">
    <property type="component" value="Unassembled WGS sequence"/>
</dbReference>
<dbReference type="SUPFAM" id="SSF53850">
    <property type="entry name" value="Periplasmic binding protein-like II"/>
    <property type="match status" value="1"/>
</dbReference>
<keyword evidence="1" id="KW-0732">Signal</keyword>
<dbReference type="InterPro" id="IPR000914">
    <property type="entry name" value="SBP_5_dom"/>
</dbReference>
<organism evidence="3 4">
    <name type="scientific">Photobacterium galatheae</name>
    <dbReference type="NCBI Taxonomy" id="1654360"/>
    <lineage>
        <taxon>Bacteria</taxon>
        <taxon>Pseudomonadati</taxon>
        <taxon>Pseudomonadota</taxon>
        <taxon>Gammaproteobacteria</taxon>
        <taxon>Vibrionales</taxon>
        <taxon>Vibrionaceae</taxon>
        <taxon>Photobacterium</taxon>
    </lineage>
</organism>
<protein>
    <submittedName>
        <fullName evidence="3">Diguanylate cyclase</fullName>
    </submittedName>
</protein>
<evidence type="ECO:0000259" key="2">
    <source>
        <dbReference type="Pfam" id="PF00496"/>
    </source>
</evidence>
<dbReference type="GO" id="GO:0030288">
    <property type="term" value="C:outer membrane-bounded periplasmic space"/>
    <property type="evidence" value="ECO:0007669"/>
    <property type="project" value="UniProtKB-ARBA"/>
</dbReference>
<dbReference type="Gene3D" id="3.10.105.10">
    <property type="entry name" value="Dipeptide-binding Protein, Domain 3"/>
    <property type="match status" value="1"/>
</dbReference>
<proteinExistence type="predicted"/>
<feature type="chain" id="PRO_5001630539" evidence="1">
    <location>
        <begin position="22"/>
        <end position="610"/>
    </location>
</feature>
<dbReference type="RefSeq" id="WP_036755852.1">
    <property type="nucleotide sequence ID" value="NZ_JAGSGC010000019.1"/>
</dbReference>
<dbReference type="InterPro" id="IPR030678">
    <property type="entry name" value="Peptide/Ni-bd"/>
</dbReference>
<feature type="signal peptide" evidence="1">
    <location>
        <begin position="1"/>
        <end position="21"/>
    </location>
</feature>
<dbReference type="STRING" id="1654360.EA58_18360"/>
<feature type="domain" description="Solute-binding protein family 5" evidence="2">
    <location>
        <begin position="95"/>
        <end position="484"/>
    </location>
</feature>
<dbReference type="InterPro" id="IPR039424">
    <property type="entry name" value="SBP_5"/>
</dbReference>
<sequence>MKKTLSIPVFLVMALGSPQLAAAELPAGLKWQSNLHEPRFASPQAKFGGTFHTYIESFPQTFRTVGPDSNGRFRSWLLDSRPAAVSRHPNTQAWIPDIASEWAYGNDDKTVYFRINPRAKWSDGKPITADDFTFVLTFMRSKDIVAPWYNTFYTQQIQDVIKYDDLTFAVVSAEKRNAEELMLYANLRPIPAHFYRPKSDKNNDGIQDNFVRYYNFKPEPSAGPYYVDEVKKGKSISFKHVGQDWWGYSNPYYQHRYNVAKIRIKVIRDKDIARQHFEKGNLDSFWLDTPELWREKTETPNYEYGYIHKFWGYNQIPMGAGGIWINTAKPLLDKLDIRQGIALASDFDGLINKVLRGDVIRKPNPMGVGHGDYTNAGIQAPPFSPERAIQHFEKAGFRQVGPDGIRVNEKGQRLSFAITYSYGYLTPQIAYLKEQAKLAGLEFTLNLIDGSSAFKYILEKKHELSFHSMSTSEIPQYWEYFYSGNANKPQNNNFTNYSTPELDRLIMAYRSEFDLAKKKAYARQIQSLIADASVIVPGYMRPYAREAYWRWLQIPKPAMTKSTEFLFPSGTSRDFGTYWIDESLKKETKAAMKSGRYFEPVTIVEEAYKL</sequence>
<dbReference type="CDD" id="cd08497">
    <property type="entry name" value="MbnE-like"/>
    <property type="match status" value="1"/>
</dbReference>
<dbReference type="GO" id="GO:1904680">
    <property type="term" value="F:peptide transmembrane transporter activity"/>
    <property type="evidence" value="ECO:0007669"/>
    <property type="project" value="TreeGrafter"/>
</dbReference>
<evidence type="ECO:0000313" key="3">
    <source>
        <dbReference type="EMBL" id="KDM90136.1"/>
    </source>
</evidence>
<dbReference type="Gene3D" id="3.40.190.10">
    <property type="entry name" value="Periplasmic binding protein-like II"/>
    <property type="match status" value="1"/>
</dbReference>
<dbReference type="GO" id="GO:0015833">
    <property type="term" value="P:peptide transport"/>
    <property type="evidence" value="ECO:0007669"/>
    <property type="project" value="TreeGrafter"/>
</dbReference>
<dbReference type="EMBL" id="JMIB01000037">
    <property type="protein sequence ID" value="KDM90136.1"/>
    <property type="molecule type" value="Genomic_DNA"/>
</dbReference>
<dbReference type="PANTHER" id="PTHR30290">
    <property type="entry name" value="PERIPLASMIC BINDING COMPONENT OF ABC TRANSPORTER"/>
    <property type="match status" value="1"/>
</dbReference>